<name>A0A7J5TRS0_9BACT</name>
<gene>
    <name evidence="6" type="ORF">F5984_26385</name>
</gene>
<dbReference type="GO" id="GO:0017004">
    <property type="term" value="P:cytochrome complex assembly"/>
    <property type="evidence" value="ECO:0007669"/>
    <property type="project" value="UniProtKB-KW"/>
</dbReference>
<dbReference type="GO" id="GO:0005886">
    <property type="term" value="C:plasma membrane"/>
    <property type="evidence" value="ECO:0007669"/>
    <property type="project" value="InterPro"/>
</dbReference>
<dbReference type="SUPFAM" id="SSF82093">
    <property type="entry name" value="Heme chaperone CcmE"/>
    <property type="match status" value="1"/>
</dbReference>
<dbReference type="RefSeq" id="WP_152127401.1">
    <property type="nucleotide sequence ID" value="NZ_WELI01000029.1"/>
</dbReference>
<evidence type="ECO:0000256" key="5">
    <source>
        <dbReference type="SAM" id="Phobius"/>
    </source>
</evidence>
<feature type="transmembrane region" description="Helical" evidence="5">
    <location>
        <begin position="6"/>
        <end position="32"/>
    </location>
</feature>
<protein>
    <submittedName>
        <fullName evidence="6">Cytochrome c maturation protein CcmE</fullName>
    </submittedName>
</protein>
<dbReference type="Proteomes" id="UP000488299">
    <property type="component" value="Unassembled WGS sequence"/>
</dbReference>
<dbReference type="InterPro" id="IPR036127">
    <property type="entry name" value="CcmE-like_sf"/>
</dbReference>
<evidence type="ECO:0000313" key="7">
    <source>
        <dbReference type="Proteomes" id="UP000488299"/>
    </source>
</evidence>
<keyword evidence="4 5" id="KW-0472">Membrane</keyword>
<keyword evidence="5" id="KW-0812">Transmembrane</keyword>
<dbReference type="Gene3D" id="2.40.50.140">
    <property type="entry name" value="Nucleic acid-binding proteins"/>
    <property type="match status" value="1"/>
</dbReference>
<dbReference type="GO" id="GO:0017003">
    <property type="term" value="P:protein-heme linkage"/>
    <property type="evidence" value="ECO:0007669"/>
    <property type="project" value="InterPro"/>
</dbReference>
<keyword evidence="2" id="KW-0349">Heme</keyword>
<evidence type="ECO:0000256" key="4">
    <source>
        <dbReference type="ARBA" id="ARBA00023136"/>
    </source>
</evidence>
<dbReference type="InterPro" id="IPR012340">
    <property type="entry name" value="NA-bd_OB-fold"/>
</dbReference>
<sequence>MKLSHIVGLVVIAVAIGIIVATAGDASVYVTFGKAVEMARSGDEDMVHVVGDLRKDTKGYVLDTWYKPEVDPNHFEFILTDDDKKAMKVIYGAPKPQDFGKAERVVIIGNMEENHFRCKKILLTCPSKYQDNRLETTEYSVEKSRI</sequence>
<keyword evidence="7" id="KW-1185">Reference proteome</keyword>
<keyword evidence="2" id="KW-0408">Iron</keyword>
<proteinExistence type="predicted"/>
<dbReference type="Pfam" id="PF03100">
    <property type="entry name" value="CcmE"/>
    <property type="match status" value="1"/>
</dbReference>
<reference evidence="6 7" key="1">
    <citation type="submission" date="2019-10" db="EMBL/GenBank/DDBJ databases">
        <title>Rudanella paleaurantiibacter sp. nov., isolated from sludge.</title>
        <authorList>
            <person name="Xu S.Q."/>
        </authorList>
    </citation>
    <scope>NUCLEOTIDE SEQUENCE [LARGE SCALE GENOMIC DNA]</scope>
    <source>
        <strain evidence="6 7">HX-22-17</strain>
    </source>
</reference>
<evidence type="ECO:0000313" key="6">
    <source>
        <dbReference type="EMBL" id="KAB7725222.1"/>
    </source>
</evidence>
<evidence type="ECO:0000256" key="3">
    <source>
        <dbReference type="ARBA" id="ARBA00022748"/>
    </source>
</evidence>
<evidence type="ECO:0000256" key="2">
    <source>
        <dbReference type="ARBA" id="ARBA00022617"/>
    </source>
</evidence>
<keyword evidence="2" id="KW-0479">Metal-binding</keyword>
<comment type="caution">
    <text evidence="6">The sequence shown here is derived from an EMBL/GenBank/DDBJ whole genome shotgun (WGS) entry which is preliminary data.</text>
</comment>
<dbReference type="InterPro" id="IPR004329">
    <property type="entry name" value="CcmE"/>
</dbReference>
<dbReference type="EMBL" id="WELI01000029">
    <property type="protein sequence ID" value="KAB7725222.1"/>
    <property type="molecule type" value="Genomic_DNA"/>
</dbReference>
<organism evidence="6 7">
    <name type="scientific">Rudanella paleaurantiibacter</name>
    <dbReference type="NCBI Taxonomy" id="2614655"/>
    <lineage>
        <taxon>Bacteria</taxon>
        <taxon>Pseudomonadati</taxon>
        <taxon>Bacteroidota</taxon>
        <taxon>Cytophagia</taxon>
        <taxon>Cytophagales</taxon>
        <taxon>Cytophagaceae</taxon>
        <taxon>Rudanella</taxon>
    </lineage>
</organism>
<accession>A0A7J5TRS0</accession>
<keyword evidence="3" id="KW-0201">Cytochrome c-type biogenesis</keyword>
<evidence type="ECO:0000256" key="1">
    <source>
        <dbReference type="ARBA" id="ARBA00004370"/>
    </source>
</evidence>
<comment type="subcellular location">
    <subcellularLocation>
        <location evidence="1">Membrane</location>
    </subcellularLocation>
</comment>
<dbReference type="GO" id="GO:0020037">
    <property type="term" value="F:heme binding"/>
    <property type="evidence" value="ECO:0007669"/>
    <property type="project" value="InterPro"/>
</dbReference>
<keyword evidence="5" id="KW-1133">Transmembrane helix</keyword>
<dbReference type="AlphaFoldDB" id="A0A7J5TRS0"/>